<keyword evidence="11" id="KW-1185">Reference proteome</keyword>
<dbReference type="OrthoDB" id="3512640at2759"/>
<evidence type="ECO:0000256" key="1">
    <source>
        <dbReference type="ARBA" id="ARBA00001933"/>
    </source>
</evidence>
<keyword evidence="6" id="KW-0198">Cysteine biosynthesis</keyword>
<protein>
    <recommendedName>
        <fullName evidence="4">cystathionine gamma-lyase</fullName>
        <ecNumber evidence="4">4.4.1.1</ecNumber>
    </recommendedName>
    <alternativeName>
        <fullName evidence="7">Gamma-cystathionase</fullName>
    </alternativeName>
</protein>
<evidence type="ECO:0000256" key="9">
    <source>
        <dbReference type="RuleBase" id="RU362118"/>
    </source>
</evidence>
<comment type="pathway">
    <text evidence="2">Amino-acid biosynthesis; L-cysteine biosynthesis; L-cysteine from L-homocysteine and L-serine: step 2/2.</text>
</comment>
<name>A0A811LVE0_BURXY</name>
<evidence type="ECO:0000256" key="5">
    <source>
        <dbReference type="ARBA" id="ARBA00022898"/>
    </source>
</evidence>
<evidence type="ECO:0000256" key="4">
    <source>
        <dbReference type="ARBA" id="ARBA00012085"/>
    </source>
</evidence>
<keyword evidence="5 8" id="KW-0663">Pyridoxal phosphate</keyword>
<dbReference type="GO" id="GO:0019346">
    <property type="term" value="P:transsulfuration"/>
    <property type="evidence" value="ECO:0007669"/>
    <property type="project" value="InterPro"/>
</dbReference>
<dbReference type="GO" id="GO:0019343">
    <property type="term" value="P:cysteine biosynthetic process via cystathionine"/>
    <property type="evidence" value="ECO:0007669"/>
    <property type="project" value="TreeGrafter"/>
</dbReference>
<dbReference type="InterPro" id="IPR015424">
    <property type="entry name" value="PyrdxlP-dep_Trfase"/>
</dbReference>
<dbReference type="Proteomes" id="UP000582659">
    <property type="component" value="Unassembled WGS sequence"/>
</dbReference>
<dbReference type="PIRSF" id="PIRSF001434">
    <property type="entry name" value="CGS"/>
    <property type="match status" value="1"/>
</dbReference>
<dbReference type="EC" id="4.4.1.1" evidence="4"/>
<gene>
    <name evidence="10" type="ORF">BXYJ_LOCUS11115</name>
</gene>
<comment type="caution">
    <text evidence="10">The sequence shown here is derived from an EMBL/GenBank/DDBJ whole genome shotgun (WGS) entry which is preliminary data.</text>
</comment>
<dbReference type="FunFam" id="3.90.1150.10:FF:000008">
    <property type="entry name" value="Cystathionine gamma-synthase"/>
    <property type="match status" value="1"/>
</dbReference>
<dbReference type="GO" id="GO:0005737">
    <property type="term" value="C:cytoplasm"/>
    <property type="evidence" value="ECO:0007669"/>
    <property type="project" value="TreeGrafter"/>
</dbReference>
<dbReference type="EMBL" id="CAJFCV020000005">
    <property type="protein sequence ID" value="CAG9121743.1"/>
    <property type="molecule type" value="Genomic_DNA"/>
</dbReference>
<accession>A0A811LVE0</accession>
<dbReference type="GO" id="GO:0030170">
    <property type="term" value="F:pyridoxal phosphate binding"/>
    <property type="evidence" value="ECO:0007669"/>
    <property type="project" value="InterPro"/>
</dbReference>
<dbReference type="EMBL" id="CAJFDI010000005">
    <property type="protein sequence ID" value="CAD5230706.1"/>
    <property type="molecule type" value="Genomic_DNA"/>
</dbReference>
<comment type="similarity">
    <text evidence="3 9">Belongs to the trans-sulfuration enzymes family.</text>
</comment>
<dbReference type="SMR" id="A0A811LVE0"/>
<proteinExistence type="inferred from homology"/>
<dbReference type="FunFam" id="3.40.640.10:FF:000009">
    <property type="entry name" value="Cystathionine gamma-synthase homolog"/>
    <property type="match status" value="1"/>
</dbReference>
<dbReference type="PANTHER" id="PTHR11808:SF15">
    <property type="entry name" value="CYSTATHIONINE GAMMA-LYASE"/>
    <property type="match status" value="1"/>
</dbReference>
<dbReference type="Gene3D" id="3.40.640.10">
    <property type="entry name" value="Type I PLP-dependent aspartate aminotransferase-like (Major domain)"/>
    <property type="match status" value="1"/>
</dbReference>
<dbReference type="CDD" id="cd00614">
    <property type="entry name" value="CGS_like"/>
    <property type="match status" value="1"/>
</dbReference>
<organism evidence="10 11">
    <name type="scientific">Bursaphelenchus xylophilus</name>
    <name type="common">Pinewood nematode worm</name>
    <name type="synonym">Aphelenchoides xylophilus</name>
    <dbReference type="NCBI Taxonomy" id="6326"/>
    <lineage>
        <taxon>Eukaryota</taxon>
        <taxon>Metazoa</taxon>
        <taxon>Ecdysozoa</taxon>
        <taxon>Nematoda</taxon>
        <taxon>Chromadorea</taxon>
        <taxon>Rhabditida</taxon>
        <taxon>Tylenchina</taxon>
        <taxon>Tylenchomorpha</taxon>
        <taxon>Aphelenchoidea</taxon>
        <taxon>Aphelenchoididae</taxon>
        <taxon>Bursaphelenchus</taxon>
    </lineage>
</organism>
<dbReference type="Proteomes" id="UP000659654">
    <property type="component" value="Unassembled WGS sequence"/>
</dbReference>
<dbReference type="InterPro" id="IPR015422">
    <property type="entry name" value="PyrdxlP-dep_Trfase_small"/>
</dbReference>
<dbReference type="Gene3D" id="3.90.1150.10">
    <property type="entry name" value="Aspartate Aminotransferase, domain 1"/>
    <property type="match status" value="1"/>
</dbReference>
<dbReference type="GO" id="GO:0004123">
    <property type="term" value="F:cystathionine gamma-lyase activity"/>
    <property type="evidence" value="ECO:0007669"/>
    <property type="project" value="TreeGrafter"/>
</dbReference>
<feature type="modified residue" description="N6-(pyridoxal phosphate)lysine" evidence="8">
    <location>
        <position position="252"/>
    </location>
</feature>
<dbReference type="InterPro" id="IPR000277">
    <property type="entry name" value="Cys/Met-Metab_PyrdxlP-dep_enz"/>
</dbReference>
<keyword evidence="6" id="KW-0028">Amino-acid biosynthesis</keyword>
<comment type="cofactor">
    <cofactor evidence="1 9">
        <name>pyridoxal 5'-phosphate</name>
        <dbReference type="ChEBI" id="CHEBI:597326"/>
    </cofactor>
</comment>
<dbReference type="Pfam" id="PF01053">
    <property type="entry name" value="Cys_Met_Meta_PP"/>
    <property type="match status" value="1"/>
</dbReference>
<evidence type="ECO:0000313" key="10">
    <source>
        <dbReference type="EMBL" id="CAD5230706.1"/>
    </source>
</evidence>
<reference evidence="10" key="1">
    <citation type="submission" date="2020-09" db="EMBL/GenBank/DDBJ databases">
        <authorList>
            <person name="Kikuchi T."/>
        </authorList>
    </citation>
    <scope>NUCLEOTIDE SEQUENCE</scope>
    <source>
        <strain evidence="10">Ka4C1</strain>
    </source>
</reference>
<evidence type="ECO:0000313" key="11">
    <source>
        <dbReference type="Proteomes" id="UP000659654"/>
    </source>
</evidence>
<dbReference type="SUPFAM" id="SSF53383">
    <property type="entry name" value="PLP-dependent transferases"/>
    <property type="match status" value="1"/>
</dbReference>
<dbReference type="AlphaFoldDB" id="A0A811LVE0"/>
<evidence type="ECO:0000256" key="7">
    <source>
        <dbReference type="ARBA" id="ARBA00029853"/>
    </source>
</evidence>
<evidence type="ECO:0000256" key="2">
    <source>
        <dbReference type="ARBA" id="ARBA00005038"/>
    </source>
</evidence>
<sequence>MAPLPKEELSSAKTAVKTKKLCHLLQQEDGLDHEDRRVSSGNWYHPVMSSHPFPGFGTTAVHGGHKPEKYEMLQVVPPISVSTTYKQQAPGEPKVYDYGRAGNPTRDALEKNLAALEEAKYCRVFSSGLAATSAITNLLKAGEHIVCGDDGYGGTQRFFRKVSVANHGLSIDLVDLTNVEALQTALKPETRMVWFETPSNPLLKVVDIQLITKTVREYNRDILIVVDNTFMTPYFQRPLSFGVDVVIHSLSKYINGHSDVIMGAALTNREDIEKHLFFMQLAVGAIPSPFDCFLVNRGVKTLHLRMKTHFENGLAIAQWLEKDSRVEKVLYPELSSHPQYKIHKSQARGMSGMLSFYIKGGLEEAKTFLSSVKLFVLAESLGGYGSLAELPAVMTHASVPKEERDKIGLSDNLVRLSVGIEDKEDLINDLDQALNAALKI</sequence>
<evidence type="ECO:0000256" key="8">
    <source>
        <dbReference type="PIRSR" id="PIRSR001434-2"/>
    </source>
</evidence>
<dbReference type="InterPro" id="IPR015421">
    <property type="entry name" value="PyrdxlP-dep_Trfase_major"/>
</dbReference>
<evidence type="ECO:0000256" key="3">
    <source>
        <dbReference type="ARBA" id="ARBA00009077"/>
    </source>
</evidence>
<dbReference type="PANTHER" id="PTHR11808">
    <property type="entry name" value="TRANS-SULFURATION ENZYME FAMILY MEMBER"/>
    <property type="match status" value="1"/>
</dbReference>
<dbReference type="UniPathway" id="UPA00136">
    <property type="reaction ID" value="UER00202"/>
</dbReference>
<evidence type="ECO:0000256" key="6">
    <source>
        <dbReference type="ARBA" id="ARBA00023192"/>
    </source>
</evidence>